<dbReference type="PANTHER" id="PTHR36966:SF1">
    <property type="entry name" value="REP-ASSOCIATED TYROSINE TRANSPOSASE"/>
    <property type="match status" value="1"/>
</dbReference>
<dbReference type="InterPro" id="IPR052715">
    <property type="entry name" value="RAYT_transposase"/>
</dbReference>
<dbReference type="EMBL" id="NEQV01000002">
    <property type="protein sequence ID" value="PJL31404.1"/>
    <property type="molecule type" value="Genomic_DNA"/>
</dbReference>
<dbReference type="Proteomes" id="UP000230167">
    <property type="component" value="Unassembled WGS sequence"/>
</dbReference>
<organism evidence="2 3">
    <name type="scientific">Stenotrophomonas maltophilia</name>
    <name type="common">Pseudomonas maltophilia</name>
    <name type="synonym">Xanthomonas maltophilia</name>
    <dbReference type="NCBI Taxonomy" id="40324"/>
    <lineage>
        <taxon>Bacteria</taxon>
        <taxon>Pseudomonadati</taxon>
        <taxon>Pseudomonadota</taxon>
        <taxon>Gammaproteobacteria</taxon>
        <taxon>Lysobacterales</taxon>
        <taxon>Lysobacteraceae</taxon>
        <taxon>Stenotrophomonas</taxon>
        <taxon>Stenotrophomonas maltophilia group</taxon>
    </lineage>
</organism>
<dbReference type="SUPFAM" id="SSF143422">
    <property type="entry name" value="Transposase IS200-like"/>
    <property type="match status" value="1"/>
</dbReference>
<proteinExistence type="predicted"/>
<dbReference type="GO" id="GO:0043565">
    <property type="term" value="F:sequence-specific DNA binding"/>
    <property type="evidence" value="ECO:0007669"/>
    <property type="project" value="TreeGrafter"/>
</dbReference>
<dbReference type="AlphaFoldDB" id="A0A2J0UD84"/>
<dbReference type="Pfam" id="PF01797">
    <property type="entry name" value="Y1_Tnp"/>
    <property type="match status" value="1"/>
</dbReference>
<protein>
    <recommendedName>
        <fullName evidence="1">Transposase IS200-like domain-containing protein</fullName>
    </recommendedName>
</protein>
<name>A0A2J0UD84_STEMA</name>
<evidence type="ECO:0000313" key="2">
    <source>
        <dbReference type="EMBL" id="PJL31404.1"/>
    </source>
</evidence>
<dbReference type="InterPro" id="IPR002686">
    <property type="entry name" value="Transposase_17"/>
</dbReference>
<evidence type="ECO:0000259" key="1">
    <source>
        <dbReference type="SMART" id="SM01321"/>
    </source>
</evidence>
<dbReference type="NCBIfam" id="NF047646">
    <property type="entry name" value="REP_Tyr_transpos"/>
    <property type="match status" value="1"/>
</dbReference>
<dbReference type="RefSeq" id="WP_100440162.1">
    <property type="nucleotide sequence ID" value="NZ_CBCPIZ010000037.1"/>
</dbReference>
<dbReference type="PANTHER" id="PTHR36966">
    <property type="entry name" value="REP-ASSOCIATED TYROSINE TRANSPOSASE"/>
    <property type="match status" value="1"/>
</dbReference>
<dbReference type="SMART" id="SM01321">
    <property type="entry name" value="Y1_Tnp"/>
    <property type="match status" value="1"/>
</dbReference>
<evidence type="ECO:0000313" key="3">
    <source>
        <dbReference type="Proteomes" id="UP000230167"/>
    </source>
</evidence>
<accession>A0A2J0UD84</accession>
<dbReference type="Gene3D" id="3.30.70.1290">
    <property type="entry name" value="Transposase IS200-like"/>
    <property type="match status" value="1"/>
</dbReference>
<comment type="caution">
    <text evidence="2">The sequence shown here is derived from an EMBL/GenBank/DDBJ whole genome shotgun (WGS) entry which is preliminary data.</text>
</comment>
<sequence>MASPRLRYGRYSRSGNVYSLTTATLGREPLFADAASVAILIDTLRFVERQGFSHSLAWAVMPDHLHWLMELRGGSLAECMALLKSRSSRLLNRRLERRGSLWQHGYHDHAVRSDEFLHEKAMYILANPVRAGLASTLGEYPYAWCRWPLQLPVPGCRASTHGVDLLQDAPRHQR</sequence>
<dbReference type="OrthoDB" id="9791101at2"/>
<reference evidence="2 3" key="1">
    <citation type="journal article" date="2017" name="Front. Microbiol.">
        <title>Double-Face Meets the Bacterial World: The Opportunistic Pathogen Stenotrophomonas maltophilia.</title>
        <authorList>
            <person name="Lira F."/>
            <person name="Berg G."/>
            <person name="Martinez J.L."/>
        </authorList>
    </citation>
    <scope>NUCLEOTIDE SEQUENCE [LARGE SCALE GENOMIC DNA]</scope>
    <source>
        <strain evidence="2 3">EA1</strain>
    </source>
</reference>
<dbReference type="InterPro" id="IPR036515">
    <property type="entry name" value="Transposase_17_sf"/>
</dbReference>
<feature type="domain" description="Transposase IS200-like" evidence="1">
    <location>
        <begin position="13"/>
        <end position="127"/>
    </location>
</feature>
<dbReference type="GO" id="GO:0004803">
    <property type="term" value="F:transposase activity"/>
    <property type="evidence" value="ECO:0007669"/>
    <property type="project" value="InterPro"/>
</dbReference>
<dbReference type="GO" id="GO:0006313">
    <property type="term" value="P:DNA transposition"/>
    <property type="evidence" value="ECO:0007669"/>
    <property type="project" value="InterPro"/>
</dbReference>
<gene>
    <name evidence="2" type="ORF">B9Y64_07445</name>
</gene>